<proteinExistence type="predicted"/>
<reference evidence="2" key="1">
    <citation type="submission" date="2016-04" db="EMBL/GenBank/DDBJ databases">
        <authorList>
            <person name="Calderon-Fernandez G.M.Sr."/>
        </authorList>
    </citation>
    <scope>NUCLEOTIDE SEQUENCE</scope>
    <source>
        <strain evidence="2">Int1</strain>
        <tissue evidence="2">Integument</tissue>
    </source>
</reference>
<keyword evidence="1" id="KW-1133">Transmembrane helix</keyword>
<feature type="non-terminal residue" evidence="2">
    <location>
        <position position="1"/>
    </location>
</feature>
<sequence>IEECHIIYSIAKLHSILLISFKYSLIITSFIQMDARARMEARRKRILLNAEARLNKIMGRPYEMKDIPDEGNASGARNVSNGFLNGAATVYEENENPAANVSARLSDSIRNDTEVMEIQTTVPSFANYIFFICLGIVTRLSYLFDLSWIFNENLLLPFLIFGT</sequence>
<feature type="non-terminal residue" evidence="2">
    <location>
        <position position="163"/>
    </location>
</feature>
<reference evidence="2" key="2">
    <citation type="journal article" date="2017" name="J. Med. Entomol.">
        <title>Transcriptome Analysis of the Triatoma infestans (Hemiptera: Reduviidae) Integument.</title>
        <authorList>
            <person name="Calderon-Fernandez G.M."/>
            <person name="Moriconi D.E."/>
            <person name="Dulbecco A.B."/>
            <person name="Juarez M.P."/>
        </authorList>
    </citation>
    <scope>NUCLEOTIDE SEQUENCE</scope>
    <source>
        <strain evidence="2">Int1</strain>
        <tissue evidence="2">Integument</tissue>
    </source>
</reference>
<feature type="transmembrane region" description="Helical" evidence="1">
    <location>
        <begin position="16"/>
        <end position="35"/>
    </location>
</feature>
<dbReference type="AlphaFoldDB" id="A0A170XQ95"/>
<keyword evidence="1" id="KW-0472">Membrane</keyword>
<dbReference type="EMBL" id="GEMB01004177">
    <property type="protein sequence ID" value="JAR99089.1"/>
    <property type="molecule type" value="Transcribed_RNA"/>
</dbReference>
<protein>
    <submittedName>
        <fullName evidence="2">Uncharacterized protein</fullName>
    </submittedName>
</protein>
<name>A0A170XQ95_TRIIF</name>
<evidence type="ECO:0000313" key="2">
    <source>
        <dbReference type="EMBL" id="JAR99089.1"/>
    </source>
</evidence>
<organism evidence="2">
    <name type="scientific">Triatoma infestans</name>
    <name type="common">Assassin bug</name>
    <dbReference type="NCBI Taxonomy" id="30076"/>
    <lineage>
        <taxon>Eukaryota</taxon>
        <taxon>Metazoa</taxon>
        <taxon>Ecdysozoa</taxon>
        <taxon>Arthropoda</taxon>
        <taxon>Hexapoda</taxon>
        <taxon>Insecta</taxon>
        <taxon>Pterygota</taxon>
        <taxon>Neoptera</taxon>
        <taxon>Paraneoptera</taxon>
        <taxon>Hemiptera</taxon>
        <taxon>Heteroptera</taxon>
        <taxon>Panheteroptera</taxon>
        <taxon>Cimicomorpha</taxon>
        <taxon>Reduviidae</taxon>
        <taxon>Triatominae</taxon>
        <taxon>Triatoma</taxon>
    </lineage>
</organism>
<keyword evidence="1" id="KW-0812">Transmembrane</keyword>
<feature type="transmembrane region" description="Helical" evidence="1">
    <location>
        <begin position="125"/>
        <end position="144"/>
    </location>
</feature>
<accession>A0A170XQ95</accession>
<evidence type="ECO:0000256" key="1">
    <source>
        <dbReference type="SAM" id="Phobius"/>
    </source>
</evidence>